<keyword evidence="2" id="KW-0645">Protease</keyword>
<dbReference type="EMBL" id="NMUQ01000001">
    <property type="protein sequence ID" value="OXM16793.1"/>
    <property type="molecule type" value="Genomic_DNA"/>
</dbReference>
<dbReference type="InterPro" id="IPR051202">
    <property type="entry name" value="Peptidase_C40"/>
</dbReference>
<comment type="caution">
    <text evidence="7">The sequence shown here is derived from an EMBL/GenBank/DDBJ whole genome shotgun (WGS) entry which is preliminary data.</text>
</comment>
<dbReference type="InterPro" id="IPR038765">
    <property type="entry name" value="Papain-like_cys_pep_sf"/>
</dbReference>
<dbReference type="GO" id="GO:0006508">
    <property type="term" value="P:proteolysis"/>
    <property type="evidence" value="ECO:0007669"/>
    <property type="project" value="UniProtKB-KW"/>
</dbReference>
<feature type="domain" description="NlpC/P60" evidence="6">
    <location>
        <begin position="121"/>
        <end position="249"/>
    </location>
</feature>
<reference evidence="7 8" key="1">
    <citation type="submission" date="2017-07" db="EMBL/GenBank/DDBJ databases">
        <title>Paenibacillus herberti R33 genome sequencing and assembly.</title>
        <authorList>
            <person name="Su W."/>
        </authorList>
    </citation>
    <scope>NUCLEOTIDE SEQUENCE [LARGE SCALE GENOMIC DNA]</scope>
    <source>
        <strain evidence="7 8">R33</strain>
    </source>
</reference>
<protein>
    <recommendedName>
        <fullName evidence="6">NlpC/P60 domain-containing protein</fullName>
    </recommendedName>
</protein>
<dbReference type="GO" id="GO:0008234">
    <property type="term" value="F:cysteine-type peptidase activity"/>
    <property type="evidence" value="ECO:0007669"/>
    <property type="project" value="UniProtKB-KW"/>
</dbReference>
<dbReference type="PANTHER" id="PTHR47053:SF1">
    <property type="entry name" value="MUREIN DD-ENDOPEPTIDASE MEPH-RELATED"/>
    <property type="match status" value="1"/>
</dbReference>
<gene>
    <name evidence="7" type="ORF">CGZ75_09095</name>
</gene>
<dbReference type="InterPro" id="IPR003646">
    <property type="entry name" value="SH3-like_bac-type"/>
</dbReference>
<dbReference type="Gene3D" id="2.30.30.40">
    <property type="entry name" value="SH3 Domains"/>
    <property type="match status" value="1"/>
</dbReference>
<accession>A0A229P3H2</accession>
<dbReference type="RefSeq" id="WP_089523875.1">
    <property type="nucleotide sequence ID" value="NZ_NMUQ01000001.1"/>
</dbReference>
<evidence type="ECO:0000256" key="1">
    <source>
        <dbReference type="ARBA" id="ARBA00007074"/>
    </source>
</evidence>
<proteinExistence type="inferred from homology"/>
<comment type="similarity">
    <text evidence="1">Belongs to the peptidase C40 family.</text>
</comment>
<evidence type="ECO:0000256" key="4">
    <source>
        <dbReference type="ARBA" id="ARBA00022807"/>
    </source>
</evidence>
<dbReference type="OrthoDB" id="9813118at2"/>
<evidence type="ECO:0000256" key="3">
    <source>
        <dbReference type="ARBA" id="ARBA00022801"/>
    </source>
</evidence>
<feature type="compositionally biased region" description="Polar residues" evidence="5">
    <location>
        <begin position="111"/>
        <end position="124"/>
    </location>
</feature>
<evidence type="ECO:0000259" key="6">
    <source>
        <dbReference type="PROSITE" id="PS51935"/>
    </source>
</evidence>
<sequence length="249" mass="27160">MNNIWVTKKLVGATLCATLGFSVIGATWMPVTQTVSAAVSYDTKITYGVNMREQASVNSSKIRMLKKSEQVNVVGHAGTGWLKIQTKQGESGFISSDSKYSTHDETHTDDGGQTTQPGDASSKRNQVVELAKSYMGRVSYEFGVRNTSQLIFDCSSFTEFIYDKVGVDLKWGTSSQKLQGKAVSRANLQTGDLIFFDSIGSNNGAINHVGIYMGNGQFIHNAPSADGVKIDNLNSGWWKDRYVSSRSVL</sequence>
<dbReference type="PANTHER" id="PTHR47053">
    <property type="entry name" value="MUREIN DD-ENDOPEPTIDASE MEPH-RELATED"/>
    <property type="match status" value="1"/>
</dbReference>
<evidence type="ECO:0000313" key="8">
    <source>
        <dbReference type="Proteomes" id="UP000215145"/>
    </source>
</evidence>
<evidence type="ECO:0000256" key="2">
    <source>
        <dbReference type="ARBA" id="ARBA00022670"/>
    </source>
</evidence>
<keyword evidence="8" id="KW-1185">Reference proteome</keyword>
<evidence type="ECO:0000313" key="7">
    <source>
        <dbReference type="EMBL" id="OXM16793.1"/>
    </source>
</evidence>
<organism evidence="7 8">
    <name type="scientific">Paenibacillus herberti</name>
    <dbReference type="NCBI Taxonomy" id="1619309"/>
    <lineage>
        <taxon>Bacteria</taxon>
        <taxon>Bacillati</taxon>
        <taxon>Bacillota</taxon>
        <taxon>Bacilli</taxon>
        <taxon>Bacillales</taxon>
        <taxon>Paenibacillaceae</taxon>
        <taxon>Paenibacillus</taxon>
    </lineage>
</organism>
<dbReference type="Pfam" id="PF00877">
    <property type="entry name" value="NLPC_P60"/>
    <property type="match status" value="1"/>
</dbReference>
<feature type="compositionally biased region" description="Basic and acidic residues" evidence="5">
    <location>
        <begin position="100"/>
        <end position="110"/>
    </location>
</feature>
<evidence type="ECO:0000256" key="5">
    <source>
        <dbReference type="SAM" id="MobiDB-lite"/>
    </source>
</evidence>
<dbReference type="Gene3D" id="3.90.1720.10">
    <property type="entry name" value="endopeptidase domain like (from Nostoc punctiforme)"/>
    <property type="match status" value="1"/>
</dbReference>
<dbReference type="AlphaFoldDB" id="A0A229P3H2"/>
<dbReference type="Proteomes" id="UP000215145">
    <property type="component" value="Unassembled WGS sequence"/>
</dbReference>
<feature type="region of interest" description="Disordered" evidence="5">
    <location>
        <begin position="93"/>
        <end position="124"/>
    </location>
</feature>
<keyword evidence="3" id="KW-0378">Hydrolase</keyword>
<dbReference type="Pfam" id="PF08239">
    <property type="entry name" value="SH3_3"/>
    <property type="match status" value="1"/>
</dbReference>
<keyword evidence="4" id="KW-0788">Thiol protease</keyword>
<name>A0A229P3H2_9BACL</name>
<dbReference type="SUPFAM" id="SSF54001">
    <property type="entry name" value="Cysteine proteinases"/>
    <property type="match status" value="1"/>
</dbReference>
<dbReference type="InterPro" id="IPR000064">
    <property type="entry name" value="NLP_P60_dom"/>
</dbReference>
<dbReference type="PROSITE" id="PS51935">
    <property type="entry name" value="NLPC_P60"/>
    <property type="match status" value="1"/>
</dbReference>